<proteinExistence type="predicted"/>
<dbReference type="AlphaFoldDB" id="A0A1H8H6P1"/>
<dbReference type="Proteomes" id="UP000199459">
    <property type="component" value="Unassembled WGS sequence"/>
</dbReference>
<evidence type="ECO:0000313" key="2">
    <source>
        <dbReference type="Proteomes" id="UP000199459"/>
    </source>
</evidence>
<reference evidence="1 2" key="1">
    <citation type="submission" date="2016-10" db="EMBL/GenBank/DDBJ databases">
        <authorList>
            <person name="de Groot N.N."/>
        </authorList>
    </citation>
    <scope>NUCLEOTIDE SEQUENCE [LARGE SCALE GENOMIC DNA]</scope>
    <source>
        <strain evidence="1 2">Nm22</strain>
    </source>
</reference>
<sequence length="92" mass="10608">MLLDIEKYKHHVEKLDMSKAQKEELMRTVWGIMESSVDQAFEEEFEQQSRQPVSHNSLQKGCNKIDSNKPTVLIGHFRNTAEHAVGDGEDHD</sequence>
<organism evidence="1 2">
    <name type="scientific">Nitrosomonas marina</name>
    <dbReference type="NCBI Taxonomy" id="917"/>
    <lineage>
        <taxon>Bacteria</taxon>
        <taxon>Pseudomonadati</taxon>
        <taxon>Pseudomonadota</taxon>
        <taxon>Betaproteobacteria</taxon>
        <taxon>Nitrosomonadales</taxon>
        <taxon>Nitrosomonadaceae</taxon>
        <taxon>Nitrosomonas</taxon>
    </lineage>
</organism>
<gene>
    <name evidence="1" type="ORF">SAMN05216325_1224</name>
</gene>
<evidence type="ECO:0000313" key="1">
    <source>
        <dbReference type="EMBL" id="SEN51886.1"/>
    </source>
</evidence>
<name>A0A1H8H6P1_9PROT</name>
<dbReference type="EMBL" id="FOCP01000022">
    <property type="protein sequence ID" value="SEN51886.1"/>
    <property type="molecule type" value="Genomic_DNA"/>
</dbReference>
<dbReference type="OrthoDB" id="7876422at2"/>
<dbReference type="RefSeq" id="WP_090633813.1">
    <property type="nucleotide sequence ID" value="NZ_FOCP01000022.1"/>
</dbReference>
<accession>A0A1H8H6P1</accession>
<protein>
    <submittedName>
        <fullName evidence="1">Uncharacterized protein</fullName>
    </submittedName>
</protein>